<keyword evidence="2" id="KW-1185">Reference proteome</keyword>
<accession>A0A9N9E9W4</accession>
<gene>
    <name evidence="1" type="ORF">ALEPTO_LOCUS10459</name>
</gene>
<proteinExistence type="predicted"/>
<reference evidence="1" key="1">
    <citation type="submission" date="2021-06" db="EMBL/GenBank/DDBJ databases">
        <authorList>
            <person name="Kallberg Y."/>
            <person name="Tangrot J."/>
            <person name="Rosling A."/>
        </authorList>
    </citation>
    <scope>NUCLEOTIDE SEQUENCE</scope>
    <source>
        <strain evidence="1">FL130A</strain>
    </source>
</reference>
<name>A0A9N9E9W4_9GLOM</name>
<sequence>MKCFMVELFSTYKARENYTQTISHIIFDEALINPKTGEEYLENEKDKIDELLGSAWRDRDNDPKPKLIYIANPYDRFIYFLEDFLPTIRKSREQLKKKVINNDLVKLPANHKTLYLYKNTNCLKSCSCELENCLELWNNFFAREEDLKMCEFINGSTPKYIFQDCILYQAKKGFLFFISKDNKEISNKEEIKNIPEYYTENEQRRDSKAKYKIPIEEPILKEDLLYY</sequence>
<evidence type="ECO:0000313" key="1">
    <source>
        <dbReference type="EMBL" id="CAG8666098.1"/>
    </source>
</evidence>
<comment type="caution">
    <text evidence="1">The sequence shown here is derived from an EMBL/GenBank/DDBJ whole genome shotgun (WGS) entry which is preliminary data.</text>
</comment>
<protein>
    <submittedName>
        <fullName evidence="1">9049_t:CDS:1</fullName>
    </submittedName>
</protein>
<evidence type="ECO:0000313" key="2">
    <source>
        <dbReference type="Proteomes" id="UP000789508"/>
    </source>
</evidence>
<organism evidence="1 2">
    <name type="scientific">Ambispora leptoticha</name>
    <dbReference type="NCBI Taxonomy" id="144679"/>
    <lineage>
        <taxon>Eukaryota</taxon>
        <taxon>Fungi</taxon>
        <taxon>Fungi incertae sedis</taxon>
        <taxon>Mucoromycota</taxon>
        <taxon>Glomeromycotina</taxon>
        <taxon>Glomeromycetes</taxon>
        <taxon>Archaeosporales</taxon>
        <taxon>Ambisporaceae</taxon>
        <taxon>Ambispora</taxon>
    </lineage>
</organism>
<dbReference type="Proteomes" id="UP000789508">
    <property type="component" value="Unassembled WGS sequence"/>
</dbReference>
<dbReference type="AlphaFoldDB" id="A0A9N9E9W4"/>
<dbReference type="EMBL" id="CAJVPS010011662">
    <property type="protein sequence ID" value="CAG8666098.1"/>
    <property type="molecule type" value="Genomic_DNA"/>
</dbReference>
<dbReference type="OrthoDB" id="2465044at2759"/>